<feature type="non-terminal residue" evidence="7">
    <location>
        <position position="123"/>
    </location>
</feature>
<evidence type="ECO:0000256" key="3">
    <source>
        <dbReference type="ARBA" id="ARBA00015002"/>
    </source>
</evidence>
<sequence>RAVTTRRSYSASTMPETAEEKKFRIQQGVVRRLAKEHKCYIDETNKGVVEIAALRASADHDEYVLKKMVERNEESRAMVGDASRRLTSACADLLQAMEALGKGEDDEGMKAAKELIETSRAQV</sequence>
<dbReference type="AlphaFoldDB" id="A0AAN5CX46"/>
<dbReference type="GO" id="GO:0007021">
    <property type="term" value="P:tubulin complex assembly"/>
    <property type="evidence" value="ECO:0007669"/>
    <property type="project" value="UniProtKB-UniRule"/>
</dbReference>
<organism evidence="7 8">
    <name type="scientific">Pristionchus mayeri</name>
    <dbReference type="NCBI Taxonomy" id="1317129"/>
    <lineage>
        <taxon>Eukaryota</taxon>
        <taxon>Metazoa</taxon>
        <taxon>Ecdysozoa</taxon>
        <taxon>Nematoda</taxon>
        <taxon>Chromadorea</taxon>
        <taxon>Rhabditida</taxon>
        <taxon>Rhabditina</taxon>
        <taxon>Diplogasteromorpha</taxon>
        <taxon>Diplogasteroidea</taxon>
        <taxon>Neodiplogasteridae</taxon>
        <taxon>Pristionchus</taxon>
    </lineage>
</organism>
<keyword evidence="6" id="KW-0963">Cytoplasm</keyword>
<dbReference type="SUPFAM" id="SSF46988">
    <property type="entry name" value="Tubulin chaperone cofactor A"/>
    <property type="match status" value="1"/>
</dbReference>
<dbReference type="GO" id="GO:0048487">
    <property type="term" value="F:beta-tubulin binding"/>
    <property type="evidence" value="ECO:0007669"/>
    <property type="project" value="InterPro"/>
</dbReference>
<feature type="non-terminal residue" evidence="7">
    <location>
        <position position="1"/>
    </location>
</feature>
<evidence type="ECO:0000256" key="1">
    <source>
        <dbReference type="ARBA" id="ARBA00003046"/>
    </source>
</evidence>
<gene>
    <name evidence="7" type="ORF">PMAYCL1PPCAC_21909</name>
</gene>
<dbReference type="InterPro" id="IPR004226">
    <property type="entry name" value="TBCA"/>
</dbReference>
<evidence type="ECO:0000256" key="2">
    <source>
        <dbReference type="ARBA" id="ARBA00006806"/>
    </source>
</evidence>
<dbReference type="PANTHER" id="PTHR21500">
    <property type="entry name" value="TUBULIN-SPECIFIC CHAPERONE A"/>
    <property type="match status" value="1"/>
</dbReference>
<dbReference type="Pfam" id="PF02970">
    <property type="entry name" value="TBCA"/>
    <property type="match status" value="1"/>
</dbReference>
<comment type="function">
    <text evidence="1">Tubulin-folding protein; involved in the early step of the tubulin folding pathway.</text>
</comment>
<evidence type="ECO:0000256" key="6">
    <source>
        <dbReference type="RuleBase" id="RU364030"/>
    </source>
</evidence>
<evidence type="ECO:0000313" key="7">
    <source>
        <dbReference type="EMBL" id="GMR51714.1"/>
    </source>
</evidence>
<reference evidence="8" key="1">
    <citation type="submission" date="2022-10" db="EMBL/GenBank/DDBJ databases">
        <title>Genome assembly of Pristionchus species.</title>
        <authorList>
            <person name="Yoshida K."/>
            <person name="Sommer R.J."/>
        </authorList>
    </citation>
    <scope>NUCLEOTIDE SEQUENCE [LARGE SCALE GENOMIC DNA]</scope>
    <source>
        <strain evidence="8">RS5460</strain>
    </source>
</reference>
<dbReference type="GO" id="GO:0007023">
    <property type="term" value="P:post-chaperonin tubulin folding pathway"/>
    <property type="evidence" value="ECO:0007669"/>
    <property type="project" value="UniProtKB-UniRule"/>
</dbReference>
<dbReference type="InterPro" id="IPR036126">
    <property type="entry name" value="TBCA_sf"/>
</dbReference>
<name>A0AAN5CX46_9BILA</name>
<comment type="subcellular location">
    <subcellularLocation>
        <location evidence="6">Cytoplasm</location>
        <location evidence="6">Cytoskeleton</location>
    </subcellularLocation>
</comment>
<dbReference type="Gene3D" id="1.20.58.90">
    <property type="match status" value="1"/>
</dbReference>
<evidence type="ECO:0000256" key="5">
    <source>
        <dbReference type="ARBA" id="ARBA00026055"/>
    </source>
</evidence>
<comment type="subunit">
    <text evidence="5 6">Supercomplex made of cofactors A to E. Cofactors A and D function by capturing and stabilizing tubulin in a quasi-native conformation. Cofactor E binds to the cofactor D-tubulin complex; interaction with cofactor C then causes the release of tubulin polypeptides that are committed to the native state.</text>
</comment>
<keyword evidence="6" id="KW-0493">Microtubule</keyword>
<keyword evidence="8" id="KW-1185">Reference proteome</keyword>
<dbReference type="GO" id="GO:0005829">
    <property type="term" value="C:cytosol"/>
    <property type="evidence" value="ECO:0007669"/>
    <property type="project" value="TreeGrafter"/>
</dbReference>
<evidence type="ECO:0000256" key="4">
    <source>
        <dbReference type="ARBA" id="ARBA00023186"/>
    </source>
</evidence>
<keyword evidence="6" id="KW-0206">Cytoskeleton</keyword>
<dbReference type="GO" id="GO:0005874">
    <property type="term" value="C:microtubule"/>
    <property type="evidence" value="ECO:0007669"/>
    <property type="project" value="UniProtKB-KW"/>
</dbReference>
<evidence type="ECO:0000313" key="8">
    <source>
        <dbReference type="Proteomes" id="UP001328107"/>
    </source>
</evidence>
<protein>
    <recommendedName>
        <fullName evidence="3 6">Tubulin-specific chaperone A</fullName>
    </recommendedName>
</protein>
<comment type="caution">
    <text evidence="7">The sequence shown here is derived from an EMBL/GenBank/DDBJ whole genome shotgun (WGS) entry which is preliminary data.</text>
</comment>
<dbReference type="Proteomes" id="UP001328107">
    <property type="component" value="Unassembled WGS sequence"/>
</dbReference>
<dbReference type="EMBL" id="BTRK01000005">
    <property type="protein sequence ID" value="GMR51714.1"/>
    <property type="molecule type" value="Genomic_DNA"/>
</dbReference>
<accession>A0AAN5CX46</accession>
<keyword evidence="4 6" id="KW-0143">Chaperone</keyword>
<comment type="similarity">
    <text evidence="2 6">Belongs to the TBCA family.</text>
</comment>
<dbReference type="PANTHER" id="PTHR21500:SF0">
    <property type="entry name" value="TUBULIN-SPECIFIC CHAPERONE A"/>
    <property type="match status" value="1"/>
</dbReference>
<proteinExistence type="inferred from homology"/>